<proteinExistence type="predicted"/>
<gene>
    <name evidence="2" type="ORF">B296_00022581</name>
</gene>
<feature type="signal peptide" evidence="1">
    <location>
        <begin position="1"/>
        <end position="20"/>
    </location>
</feature>
<evidence type="ECO:0000313" key="3">
    <source>
        <dbReference type="Proteomes" id="UP000287651"/>
    </source>
</evidence>
<reference evidence="2 3" key="1">
    <citation type="journal article" date="2014" name="Agronomy (Basel)">
        <title>A Draft Genome Sequence for Ensete ventricosum, the Drought-Tolerant Tree Against Hunger.</title>
        <authorList>
            <person name="Harrison J."/>
            <person name="Moore K.A."/>
            <person name="Paszkiewicz K."/>
            <person name="Jones T."/>
            <person name="Grant M."/>
            <person name="Ambacheew D."/>
            <person name="Muzemil S."/>
            <person name="Studholme D.J."/>
        </authorList>
    </citation>
    <scope>NUCLEOTIDE SEQUENCE [LARGE SCALE GENOMIC DNA]</scope>
</reference>
<organism evidence="2 3">
    <name type="scientific">Ensete ventricosum</name>
    <name type="common">Abyssinian banana</name>
    <name type="synonym">Musa ensete</name>
    <dbReference type="NCBI Taxonomy" id="4639"/>
    <lineage>
        <taxon>Eukaryota</taxon>
        <taxon>Viridiplantae</taxon>
        <taxon>Streptophyta</taxon>
        <taxon>Embryophyta</taxon>
        <taxon>Tracheophyta</taxon>
        <taxon>Spermatophyta</taxon>
        <taxon>Magnoliopsida</taxon>
        <taxon>Liliopsida</taxon>
        <taxon>Zingiberales</taxon>
        <taxon>Musaceae</taxon>
        <taxon>Ensete</taxon>
    </lineage>
</organism>
<name>A0A427AUA7_ENSVE</name>
<evidence type="ECO:0000313" key="2">
    <source>
        <dbReference type="EMBL" id="RRT79838.1"/>
    </source>
</evidence>
<dbReference type="AlphaFoldDB" id="A0A427AUA7"/>
<protein>
    <recommendedName>
        <fullName evidence="4">Secreted protein</fullName>
    </recommendedName>
</protein>
<sequence length="106" mass="12720">MFNSFLLWLRLLEYQSCIRTCNFQVHLSMKGFMCRRSVAAHPWCDLEKGTCYAYRRFHAMIFNCVRSLPFIEYKKNENKLLRVTSCLRLQLIKPLHVSSSHVSYFF</sequence>
<evidence type="ECO:0000256" key="1">
    <source>
        <dbReference type="SAM" id="SignalP"/>
    </source>
</evidence>
<accession>A0A427AUA7</accession>
<evidence type="ECO:0008006" key="4">
    <source>
        <dbReference type="Google" id="ProtNLM"/>
    </source>
</evidence>
<feature type="chain" id="PRO_5019154649" description="Secreted protein" evidence="1">
    <location>
        <begin position="21"/>
        <end position="106"/>
    </location>
</feature>
<dbReference type="EMBL" id="AMZH03001299">
    <property type="protein sequence ID" value="RRT79838.1"/>
    <property type="molecule type" value="Genomic_DNA"/>
</dbReference>
<comment type="caution">
    <text evidence="2">The sequence shown here is derived from an EMBL/GenBank/DDBJ whole genome shotgun (WGS) entry which is preliminary data.</text>
</comment>
<dbReference type="Proteomes" id="UP000287651">
    <property type="component" value="Unassembled WGS sequence"/>
</dbReference>
<keyword evidence="1" id="KW-0732">Signal</keyword>